<evidence type="ECO:0000313" key="2">
    <source>
        <dbReference type="Proteomes" id="UP001595836"/>
    </source>
</evidence>
<gene>
    <name evidence="1" type="ORF">ACFO7U_16425</name>
</gene>
<sequence length="267" mass="27830">MNDVTQQPIAERVRTVLARGAAGTIEAGILRRPLRSARVRDDGVVVLVVDVNGMSRAVGDEARVAAVGASATVEIVDSVCTGRCRGAAPRPSFALDGRQVARPEGCDDDCAVIRGVVTMSGIVTASSDARRRRLVAADGGSMSPAGGPGSLRLSELQPLEITYLGNDGVDIVSRAELAVAPVDPIGVDEQTWLRRIGADAGWAARLALRAGRQIAGTNPRIVGVDGRGLDLDVASAGGGFREVVRVPFSQVCLDSETLRAELELLDS</sequence>
<dbReference type="Proteomes" id="UP001595836">
    <property type="component" value="Unassembled WGS sequence"/>
</dbReference>
<proteinExistence type="predicted"/>
<dbReference type="EMBL" id="JBHSHP010000060">
    <property type="protein sequence ID" value="MFC4756359.1"/>
    <property type="molecule type" value="Genomic_DNA"/>
</dbReference>
<protein>
    <recommendedName>
        <fullName evidence="3">DUF2470 domain-containing protein</fullName>
    </recommendedName>
</protein>
<evidence type="ECO:0000313" key="1">
    <source>
        <dbReference type="EMBL" id="MFC4756359.1"/>
    </source>
</evidence>
<reference evidence="2" key="1">
    <citation type="journal article" date="2019" name="Int. J. Syst. Evol. Microbiol.">
        <title>The Global Catalogue of Microorganisms (GCM) 10K type strain sequencing project: providing services to taxonomists for standard genome sequencing and annotation.</title>
        <authorList>
            <consortium name="The Broad Institute Genomics Platform"/>
            <consortium name="The Broad Institute Genome Sequencing Center for Infectious Disease"/>
            <person name="Wu L."/>
            <person name="Ma J."/>
        </authorList>
    </citation>
    <scope>NUCLEOTIDE SEQUENCE [LARGE SCALE GENOMIC DNA]</scope>
    <source>
        <strain evidence="2">JCM 11882</strain>
    </source>
</reference>
<evidence type="ECO:0008006" key="3">
    <source>
        <dbReference type="Google" id="ProtNLM"/>
    </source>
</evidence>
<dbReference type="Gene3D" id="3.20.180.10">
    <property type="entry name" value="PNP-oxidase-like"/>
    <property type="match status" value="1"/>
</dbReference>
<organism evidence="1 2">
    <name type="scientific">Dietzia aurantiaca</name>
    <dbReference type="NCBI Taxonomy" id="983873"/>
    <lineage>
        <taxon>Bacteria</taxon>
        <taxon>Bacillati</taxon>
        <taxon>Actinomycetota</taxon>
        <taxon>Actinomycetes</taxon>
        <taxon>Mycobacteriales</taxon>
        <taxon>Dietziaceae</taxon>
        <taxon>Dietzia</taxon>
    </lineage>
</organism>
<dbReference type="SUPFAM" id="SSF50475">
    <property type="entry name" value="FMN-binding split barrel"/>
    <property type="match status" value="1"/>
</dbReference>
<comment type="caution">
    <text evidence="1">The sequence shown here is derived from an EMBL/GenBank/DDBJ whole genome shotgun (WGS) entry which is preliminary data.</text>
</comment>
<keyword evidence="2" id="KW-1185">Reference proteome</keyword>
<name>A0ABV9PVP4_9ACTN</name>
<dbReference type="RefSeq" id="WP_344993101.1">
    <property type="nucleotide sequence ID" value="NZ_BAABCD010000020.1"/>
</dbReference>
<accession>A0ABV9PVP4</accession>
<dbReference type="InterPro" id="IPR037119">
    <property type="entry name" value="Haem_oxidase_HugZ-like_sf"/>
</dbReference>